<dbReference type="AlphaFoldDB" id="A0A319CIN1"/>
<dbReference type="VEuPathDB" id="FungiDB:BO82DRAFT_162352"/>
<name>A0A319CIN1_9EURO</name>
<evidence type="ECO:0000313" key="2">
    <source>
        <dbReference type="EMBL" id="PYH85515.1"/>
    </source>
</evidence>
<accession>A0A319CIN1</accession>
<protein>
    <submittedName>
        <fullName evidence="2">Uncharacterized protein</fullName>
    </submittedName>
</protein>
<reference evidence="2 3" key="1">
    <citation type="submission" date="2016-12" db="EMBL/GenBank/DDBJ databases">
        <title>The genomes of Aspergillus section Nigri reveals drivers in fungal speciation.</title>
        <authorList>
            <consortium name="DOE Joint Genome Institute"/>
            <person name="Vesth T.C."/>
            <person name="Nybo J."/>
            <person name="Theobald S."/>
            <person name="Brandl J."/>
            <person name="Frisvad J.C."/>
            <person name="Nielsen K.F."/>
            <person name="Lyhne E.K."/>
            <person name="Kogle M.E."/>
            <person name="Kuo A."/>
            <person name="Riley R."/>
            <person name="Clum A."/>
            <person name="Nolan M."/>
            <person name="Lipzen A."/>
            <person name="Salamov A."/>
            <person name="Henrissat B."/>
            <person name="Wiebenga A."/>
            <person name="De Vries R.P."/>
            <person name="Grigoriev I.V."/>
            <person name="Mortensen U.H."/>
            <person name="Andersen M.R."/>
            <person name="Baker S.E."/>
        </authorList>
    </citation>
    <scope>NUCLEOTIDE SEQUENCE [LARGE SCALE GENOMIC DNA]</scope>
    <source>
        <strain evidence="2 3">CBS 121591</strain>
    </source>
</reference>
<proteinExistence type="predicted"/>
<dbReference type="Proteomes" id="UP000248340">
    <property type="component" value="Unassembled WGS sequence"/>
</dbReference>
<organism evidence="2 3">
    <name type="scientific">Aspergillus uvarum CBS 121591</name>
    <dbReference type="NCBI Taxonomy" id="1448315"/>
    <lineage>
        <taxon>Eukaryota</taxon>
        <taxon>Fungi</taxon>
        <taxon>Dikarya</taxon>
        <taxon>Ascomycota</taxon>
        <taxon>Pezizomycotina</taxon>
        <taxon>Eurotiomycetes</taxon>
        <taxon>Eurotiomycetidae</taxon>
        <taxon>Eurotiales</taxon>
        <taxon>Aspergillaceae</taxon>
        <taxon>Aspergillus</taxon>
        <taxon>Aspergillus subgen. Circumdati</taxon>
    </lineage>
</organism>
<dbReference type="EMBL" id="KZ821679">
    <property type="protein sequence ID" value="PYH85515.1"/>
    <property type="molecule type" value="Genomic_DNA"/>
</dbReference>
<gene>
    <name evidence="2" type="ORF">BO82DRAFT_162352</name>
</gene>
<dbReference type="GeneID" id="37133006"/>
<dbReference type="RefSeq" id="XP_025495715.1">
    <property type="nucleotide sequence ID" value="XM_025630265.1"/>
</dbReference>
<feature type="region of interest" description="Disordered" evidence="1">
    <location>
        <begin position="1"/>
        <end position="28"/>
    </location>
</feature>
<keyword evidence="3" id="KW-1185">Reference proteome</keyword>
<evidence type="ECO:0000256" key="1">
    <source>
        <dbReference type="SAM" id="MobiDB-lite"/>
    </source>
</evidence>
<evidence type="ECO:0000313" key="3">
    <source>
        <dbReference type="Proteomes" id="UP000248340"/>
    </source>
</evidence>
<sequence>MTSGENNKWKQHFGISPRGGRREGRERKRLWTEAASGLMSWCSQFWVSGTAHNPIQPTPHSTHCIIVGFSSSAFFFPPIFYPHPLIPIPSHPTTSHHHHQPLPPLPATAKTAYRTFIRSSMWLSNLG</sequence>